<sequence>MKTTRKAFSLADLLQECRVEAGCYTLHGKPLGLRLHIPEALFGRWPYCADAYDFLQYLRDDIAQYGVIEFPRLPLNKLNYTIAMRAPQQHEYSANPFLTDRCQQPHQDTPPYPTAFWLPAERRYFATWLISQQGLQHYQCAQQQCSAASVEDLHRQLLATSLAQGWGLLVNYQPGLTLIDNSDAANLYHARTCRFETQRLTPNFVEDTPMYAFNEVGLLRYIDQMDERRGAEARDVDHVLRVAARMAGDG</sequence>
<accession>A0A3N2DFV6</accession>
<dbReference type="EMBL" id="RKHR01000007">
    <property type="protein sequence ID" value="ROR98695.1"/>
    <property type="molecule type" value="Genomic_DNA"/>
</dbReference>
<dbReference type="Proteomes" id="UP000275394">
    <property type="component" value="Unassembled WGS sequence"/>
</dbReference>
<dbReference type="RefSeq" id="WP_123713755.1">
    <property type="nucleotide sequence ID" value="NZ_RKHR01000007.1"/>
</dbReference>
<dbReference type="OrthoDB" id="5731981at2"/>
<keyword evidence="2" id="KW-1185">Reference proteome</keyword>
<organism evidence="1 2">
    <name type="scientific">Sinobacterium caligoides</name>
    <dbReference type="NCBI Taxonomy" id="933926"/>
    <lineage>
        <taxon>Bacteria</taxon>
        <taxon>Pseudomonadati</taxon>
        <taxon>Pseudomonadota</taxon>
        <taxon>Gammaproteobacteria</taxon>
        <taxon>Cellvibrionales</taxon>
        <taxon>Spongiibacteraceae</taxon>
        <taxon>Sinobacterium</taxon>
    </lineage>
</organism>
<comment type="caution">
    <text evidence="1">The sequence shown here is derived from an EMBL/GenBank/DDBJ whole genome shotgun (WGS) entry which is preliminary data.</text>
</comment>
<name>A0A3N2DFV6_9GAMM</name>
<evidence type="ECO:0000313" key="2">
    <source>
        <dbReference type="Proteomes" id="UP000275394"/>
    </source>
</evidence>
<protein>
    <submittedName>
        <fullName evidence="1">Uncharacterized protein</fullName>
    </submittedName>
</protein>
<proteinExistence type="predicted"/>
<reference evidence="1 2" key="1">
    <citation type="submission" date="2018-11" db="EMBL/GenBank/DDBJ databases">
        <title>Genomic Encyclopedia of Type Strains, Phase IV (KMG-IV): sequencing the most valuable type-strain genomes for metagenomic binning, comparative biology and taxonomic classification.</title>
        <authorList>
            <person name="Goeker M."/>
        </authorList>
    </citation>
    <scope>NUCLEOTIDE SEQUENCE [LARGE SCALE GENOMIC DNA]</scope>
    <source>
        <strain evidence="1 2">DSM 100316</strain>
    </source>
</reference>
<evidence type="ECO:0000313" key="1">
    <source>
        <dbReference type="EMBL" id="ROR98695.1"/>
    </source>
</evidence>
<dbReference type="AlphaFoldDB" id="A0A3N2DFV6"/>
<gene>
    <name evidence="1" type="ORF">EDC56_3431</name>
</gene>